<evidence type="ECO:0000259" key="1">
    <source>
        <dbReference type="SMART" id="SM00198"/>
    </source>
</evidence>
<dbReference type="InterPro" id="IPR001283">
    <property type="entry name" value="CRISP-related"/>
</dbReference>
<dbReference type="PRINTS" id="PR00837">
    <property type="entry name" value="V5TPXLIKE"/>
</dbReference>
<dbReference type="GO" id="GO:0005576">
    <property type="term" value="C:extracellular region"/>
    <property type="evidence" value="ECO:0007669"/>
    <property type="project" value="InterPro"/>
</dbReference>
<dbReference type="AlphaFoldDB" id="A0A2G8K671"/>
<proteinExistence type="predicted"/>
<keyword evidence="3" id="KW-1185">Reference proteome</keyword>
<evidence type="ECO:0000313" key="2">
    <source>
        <dbReference type="EMBL" id="PIK43517.1"/>
    </source>
</evidence>
<reference evidence="2 3" key="1">
    <citation type="journal article" date="2017" name="PLoS Biol.">
        <title>The sea cucumber genome provides insights into morphological evolution and visceral regeneration.</title>
        <authorList>
            <person name="Zhang X."/>
            <person name="Sun L."/>
            <person name="Yuan J."/>
            <person name="Sun Y."/>
            <person name="Gao Y."/>
            <person name="Zhang L."/>
            <person name="Li S."/>
            <person name="Dai H."/>
            <person name="Hamel J.F."/>
            <person name="Liu C."/>
            <person name="Yu Y."/>
            <person name="Liu S."/>
            <person name="Lin W."/>
            <person name="Guo K."/>
            <person name="Jin S."/>
            <person name="Xu P."/>
            <person name="Storey K.B."/>
            <person name="Huan P."/>
            <person name="Zhang T."/>
            <person name="Zhou Y."/>
            <person name="Zhang J."/>
            <person name="Lin C."/>
            <person name="Li X."/>
            <person name="Xing L."/>
            <person name="Huo D."/>
            <person name="Sun M."/>
            <person name="Wang L."/>
            <person name="Mercier A."/>
            <person name="Li F."/>
            <person name="Yang H."/>
            <person name="Xiang J."/>
        </authorList>
    </citation>
    <scope>NUCLEOTIDE SEQUENCE [LARGE SCALE GENOMIC DNA]</scope>
    <source>
        <strain evidence="2">Shaxun</strain>
        <tissue evidence="2">Muscle</tissue>
    </source>
</reference>
<sequence>MEWVLKCAILHQIASEATWKCYKRRFKREALEAHNNYRAQHGAPPLKLNGNINKYAQRWANRCAKKATLQHRKNGKYGENIHFAYDSQGVDSITGATASKAFYDEISKYNFNSAQFAQGTGHFTQLVWKNSKRMGVGVAFNPKNKNQVYAVFNYDPAGNVQGQFKENVLPRQR</sequence>
<dbReference type="OrthoDB" id="337038at2759"/>
<dbReference type="SMART" id="SM00198">
    <property type="entry name" value="SCP"/>
    <property type="match status" value="1"/>
</dbReference>
<feature type="domain" description="SCP" evidence="1">
    <location>
        <begin position="25"/>
        <end position="162"/>
    </location>
</feature>
<evidence type="ECO:0000313" key="3">
    <source>
        <dbReference type="Proteomes" id="UP000230750"/>
    </source>
</evidence>
<name>A0A2G8K671_STIJA</name>
<dbReference type="FunFam" id="3.40.33.10:FF:000002">
    <property type="entry name" value="Golgi-associated plant pathogenesis-related protein 1"/>
    <property type="match status" value="1"/>
</dbReference>
<dbReference type="Pfam" id="PF00188">
    <property type="entry name" value="CAP"/>
    <property type="match status" value="1"/>
</dbReference>
<dbReference type="SUPFAM" id="SSF55797">
    <property type="entry name" value="PR-1-like"/>
    <property type="match status" value="1"/>
</dbReference>
<protein>
    <submittedName>
        <fullName evidence="2">Putative golgi-associated plant pathogenesis-related protein 1</fullName>
    </submittedName>
</protein>
<dbReference type="InterPro" id="IPR018244">
    <property type="entry name" value="Allrgn_V5/Tpx1_CS"/>
</dbReference>
<dbReference type="EMBL" id="MRZV01000843">
    <property type="protein sequence ID" value="PIK43517.1"/>
    <property type="molecule type" value="Genomic_DNA"/>
</dbReference>
<dbReference type="InterPro" id="IPR014044">
    <property type="entry name" value="CAP_dom"/>
</dbReference>
<accession>A0A2G8K671</accession>
<dbReference type="InterPro" id="IPR034113">
    <property type="entry name" value="SCP_GAPR1-like"/>
</dbReference>
<dbReference type="Proteomes" id="UP000230750">
    <property type="component" value="Unassembled WGS sequence"/>
</dbReference>
<gene>
    <name evidence="2" type="ORF">BSL78_19615</name>
</gene>
<dbReference type="STRING" id="307972.A0A2G8K671"/>
<dbReference type="Gene3D" id="3.40.33.10">
    <property type="entry name" value="CAP"/>
    <property type="match status" value="1"/>
</dbReference>
<dbReference type="CDD" id="cd05382">
    <property type="entry name" value="CAP_GAPR1-like"/>
    <property type="match status" value="1"/>
</dbReference>
<comment type="caution">
    <text evidence="2">The sequence shown here is derived from an EMBL/GenBank/DDBJ whole genome shotgun (WGS) entry which is preliminary data.</text>
</comment>
<dbReference type="PANTHER" id="PTHR10334">
    <property type="entry name" value="CYSTEINE-RICH SECRETORY PROTEIN-RELATED"/>
    <property type="match status" value="1"/>
</dbReference>
<organism evidence="2 3">
    <name type="scientific">Stichopus japonicus</name>
    <name type="common">Sea cucumber</name>
    <dbReference type="NCBI Taxonomy" id="307972"/>
    <lineage>
        <taxon>Eukaryota</taxon>
        <taxon>Metazoa</taxon>
        <taxon>Echinodermata</taxon>
        <taxon>Eleutherozoa</taxon>
        <taxon>Echinozoa</taxon>
        <taxon>Holothuroidea</taxon>
        <taxon>Aspidochirotacea</taxon>
        <taxon>Aspidochirotida</taxon>
        <taxon>Stichopodidae</taxon>
        <taxon>Apostichopus</taxon>
    </lineage>
</organism>
<dbReference type="PROSITE" id="PS01009">
    <property type="entry name" value="CRISP_1"/>
    <property type="match status" value="1"/>
</dbReference>
<dbReference type="InterPro" id="IPR035940">
    <property type="entry name" value="CAP_sf"/>
</dbReference>